<organism evidence="2 3">
    <name type="scientific">Cucurbitaria berberidis CBS 394.84</name>
    <dbReference type="NCBI Taxonomy" id="1168544"/>
    <lineage>
        <taxon>Eukaryota</taxon>
        <taxon>Fungi</taxon>
        <taxon>Dikarya</taxon>
        <taxon>Ascomycota</taxon>
        <taxon>Pezizomycotina</taxon>
        <taxon>Dothideomycetes</taxon>
        <taxon>Pleosporomycetidae</taxon>
        <taxon>Pleosporales</taxon>
        <taxon>Pleosporineae</taxon>
        <taxon>Cucurbitariaceae</taxon>
        <taxon>Cucurbitaria</taxon>
    </lineage>
</organism>
<sequence>MPERKITDFFLPRSAAVSNERGEKRAVNDTPNTLGFKRPKQSHNAAQDLPIKDPLKHTTAQVRGRRGTPFFHEGSHESNKGFLEQEQKGEREVDAWVQEVIPRLQSGEKIPIGDVFAHEFMLSCPEFFTQYIGWDRDWSAAQPYTRIGFPKNREPIENPFPELLTAPHQMSADIMLHADIHPGACTTLPFTRRKFASLDPVLIKLFHWENRTPKQGLWKLWFLGNGFLRLEIDTQPYTGKPGKLMISGIQEKGISDTKRATDSKEASSEESEPKES</sequence>
<feature type="region of interest" description="Disordered" evidence="1">
    <location>
        <begin position="241"/>
        <end position="276"/>
    </location>
</feature>
<name>A0A9P4GAY6_9PLEO</name>
<dbReference type="EMBL" id="ML976618">
    <property type="protein sequence ID" value="KAF1842443.1"/>
    <property type="molecule type" value="Genomic_DNA"/>
</dbReference>
<dbReference type="RefSeq" id="XP_040785006.1">
    <property type="nucleotide sequence ID" value="XM_040927084.1"/>
</dbReference>
<dbReference type="Proteomes" id="UP000800039">
    <property type="component" value="Unassembled WGS sequence"/>
</dbReference>
<evidence type="ECO:0000313" key="3">
    <source>
        <dbReference type="Proteomes" id="UP000800039"/>
    </source>
</evidence>
<gene>
    <name evidence="2" type="ORF">K460DRAFT_185258</name>
</gene>
<feature type="compositionally biased region" description="Basic and acidic residues" evidence="1">
    <location>
        <begin position="253"/>
        <end position="276"/>
    </location>
</feature>
<reference evidence="2" key="1">
    <citation type="submission" date="2020-01" db="EMBL/GenBank/DDBJ databases">
        <authorList>
            <consortium name="DOE Joint Genome Institute"/>
            <person name="Haridas S."/>
            <person name="Albert R."/>
            <person name="Binder M."/>
            <person name="Bloem J."/>
            <person name="Labutti K."/>
            <person name="Salamov A."/>
            <person name="Andreopoulos B."/>
            <person name="Baker S.E."/>
            <person name="Barry K."/>
            <person name="Bills G."/>
            <person name="Bluhm B.H."/>
            <person name="Cannon C."/>
            <person name="Castanera R."/>
            <person name="Culley D.E."/>
            <person name="Daum C."/>
            <person name="Ezra D."/>
            <person name="Gonzalez J.B."/>
            <person name="Henrissat B."/>
            <person name="Kuo A."/>
            <person name="Liang C."/>
            <person name="Lipzen A."/>
            <person name="Lutzoni F."/>
            <person name="Magnuson J."/>
            <person name="Mondo S."/>
            <person name="Nolan M."/>
            <person name="Ohm R."/>
            <person name="Pangilinan J."/>
            <person name="Park H.-J."/>
            <person name="Ramirez L."/>
            <person name="Alfaro M."/>
            <person name="Sun H."/>
            <person name="Tritt A."/>
            <person name="Yoshinaga Y."/>
            <person name="Zwiers L.-H."/>
            <person name="Turgeon B.G."/>
            <person name="Goodwin S.B."/>
            <person name="Spatafora J.W."/>
            <person name="Crous P.W."/>
            <person name="Grigoriev I.V."/>
        </authorList>
    </citation>
    <scope>NUCLEOTIDE SEQUENCE</scope>
    <source>
        <strain evidence="2">CBS 394.84</strain>
    </source>
</reference>
<proteinExistence type="predicted"/>
<dbReference type="AlphaFoldDB" id="A0A9P4GAY6"/>
<dbReference type="OrthoDB" id="10619098at2759"/>
<accession>A0A9P4GAY6</accession>
<evidence type="ECO:0000256" key="1">
    <source>
        <dbReference type="SAM" id="MobiDB-lite"/>
    </source>
</evidence>
<keyword evidence="3" id="KW-1185">Reference proteome</keyword>
<dbReference type="GeneID" id="63844336"/>
<protein>
    <submittedName>
        <fullName evidence="2">Uncharacterized protein</fullName>
    </submittedName>
</protein>
<evidence type="ECO:0000313" key="2">
    <source>
        <dbReference type="EMBL" id="KAF1842443.1"/>
    </source>
</evidence>
<feature type="region of interest" description="Disordered" evidence="1">
    <location>
        <begin position="17"/>
        <end position="87"/>
    </location>
</feature>
<comment type="caution">
    <text evidence="2">The sequence shown here is derived from an EMBL/GenBank/DDBJ whole genome shotgun (WGS) entry which is preliminary data.</text>
</comment>
<feature type="compositionally biased region" description="Basic and acidic residues" evidence="1">
    <location>
        <begin position="73"/>
        <end position="87"/>
    </location>
</feature>